<evidence type="ECO:0000313" key="3">
    <source>
        <dbReference type="Proteomes" id="UP000002745"/>
    </source>
</evidence>
<sequence length="214" mass="23459">MESTPNSDFSLLNAFVDAIAYRSSEHLPIVLCGYVLTGIILWLLNGRAWAFLYVAIIPFVNWSFGWAPNIALPFAPEFGFNPVTIVTGLVLVVRDFTQQEMKHKVLLAMLIGVGWSFYYASPEIALASAAAFAIAELVDWALFTFTKFRLSTRIMLSSAIAAPIDTTVFLLGAKFLTFPNWIMSIIGKLFGAAVVSGIVRSRETPPAKPTSSLT</sequence>
<accession>C6XMY8</accession>
<dbReference type="InterPro" id="IPR003744">
    <property type="entry name" value="YhhQ"/>
</dbReference>
<evidence type="ECO:0008006" key="4">
    <source>
        <dbReference type="Google" id="ProtNLM"/>
    </source>
</evidence>
<feature type="transmembrane region" description="Helical" evidence="1">
    <location>
        <begin position="26"/>
        <end position="44"/>
    </location>
</feature>
<keyword evidence="3" id="KW-1185">Reference proteome</keyword>
<feature type="transmembrane region" description="Helical" evidence="1">
    <location>
        <begin position="105"/>
        <end position="120"/>
    </location>
</feature>
<dbReference type="KEGG" id="hba:Hbal_0456"/>
<dbReference type="AlphaFoldDB" id="C6XMY8"/>
<organism evidence="2 3">
    <name type="scientific">Hirschia baltica (strain ATCC 49814 / DSM 5838 / IFAM 1418)</name>
    <dbReference type="NCBI Taxonomy" id="582402"/>
    <lineage>
        <taxon>Bacteria</taxon>
        <taxon>Pseudomonadati</taxon>
        <taxon>Pseudomonadota</taxon>
        <taxon>Alphaproteobacteria</taxon>
        <taxon>Hyphomonadales</taxon>
        <taxon>Hyphomonadaceae</taxon>
        <taxon>Hirschia</taxon>
    </lineage>
</organism>
<dbReference type="eggNOG" id="COG1738">
    <property type="taxonomic scope" value="Bacteria"/>
</dbReference>
<name>C6XMY8_HIRBI</name>
<dbReference type="Pfam" id="PF02592">
    <property type="entry name" value="Vut_1"/>
    <property type="match status" value="1"/>
</dbReference>
<evidence type="ECO:0000313" key="2">
    <source>
        <dbReference type="EMBL" id="ACT58158.1"/>
    </source>
</evidence>
<evidence type="ECO:0000256" key="1">
    <source>
        <dbReference type="SAM" id="Phobius"/>
    </source>
</evidence>
<dbReference type="EMBL" id="CP001678">
    <property type="protein sequence ID" value="ACT58158.1"/>
    <property type="molecule type" value="Genomic_DNA"/>
</dbReference>
<proteinExistence type="predicted"/>
<feature type="transmembrane region" description="Helical" evidence="1">
    <location>
        <begin position="74"/>
        <end position="93"/>
    </location>
</feature>
<reference evidence="3" key="1">
    <citation type="journal article" date="2011" name="J. Bacteriol.">
        <title>Genome sequences of eight morphologically diverse alphaproteobacteria.</title>
        <authorList>
            <consortium name="US DOE Joint Genome Institute"/>
            <person name="Brown P.J."/>
            <person name="Kysela D.T."/>
            <person name="Buechlein A."/>
            <person name="Hemmerich C."/>
            <person name="Brun Y.V."/>
        </authorList>
    </citation>
    <scope>NUCLEOTIDE SEQUENCE [LARGE SCALE GENOMIC DNA]</scope>
    <source>
        <strain evidence="3">ATCC 49814 / DSM 5838 / IFAM 1418</strain>
    </source>
</reference>
<dbReference type="Proteomes" id="UP000002745">
    <property type="component" value="Chromosome"/>
</dbReference>
<dbReference type="RefSeq" id="WP_015826308.1">
    <property type="nucleotide sequence ID" value="NC_012982.1"/>
</dbReference>
<keyword evidence="1" id="KW-0472">Membrane</keyword>
<dbReference type="OrthoDB" id="5456784at2"/>
<gene>
    <name evidence="2" type="ordered locus">Hbal_0456</name>
</gene>
<dbReference type="HOGENOM" id="CLU_116709_0_0_5"/>
<keyword evidence="1" id="KW-1133">Transmembrane helix</keyword>
<feature type="transmembrane region" description="Helical" evidence="1">
    <location>
        <begin position="181"/>
        <end position="199"/>
    </location>
</feature>
<keyword evidence="1" id="KW-0812">Transmembrane</keyword>
<protein>
    <recommendedName>
        <fullName evidence="4">PreQ0 transporter</fullName>
    </recommendedName>
</protein>
<feature type="transmembrane region" description="Helical" evidence="1">
    <location>
        <begin position="51"/>
        <end position="68"/>
    </location>
</feature>